<evidence type="ECO:0000259" key="3">
    <source>
        <dbReference type="Pfam" id="PF19040"/>
    </source>
</evidence>
<evidence type="ECO:0000259" key="2">
    <source>
        <dbReference type="Pfam" id="PF01757"/>
    </source>
</evidence>
<comment type="caution">
    <text evidence="4">The sequence shown here is derived from an EMBL/GenBank/DDBJ whole genome shotgun (WGS) entry which is preliminary data.</text>
</comment>
<feature type="transmembrane region" description="Helical" evidence="1">
    <location>
        <begin position="192"/>
        <end position="214"/>
    </location>
</feature>
<feature type="domain" description="SGNH" evidence="3">
    <location>
        <begin position="410"/>
        <end position="623"/>
    </location>
</feature>
<keyword evidence="1" id="KW-1133">Transmembrane helix</keyword>
<dbReference type="GO" id="GO:0009103">
    <property type="term" value="P:lipopolysaccharide biosynthetic process"/>
    <property type="evidence" value="ECO:0007669"/>
    <property type="project" value="TreeGrafter"/>
</dbReference>
<feature type="transmembrane region" description="Helical" evidence="1">
    <location>
        <begin position="343"/>
        <end position="364"/>
    </location>
</feature>
<dbReference type="PANTHER" id="PTHR23028:SF53">
    <property type="entry name" value="ACYL_TRANSF_3 DOMAIN-CONTAINING PROTEIN"/>
    <property type="match status" value="1"/>
</dbReference>
<reference evidence="4 5" key="1">
    <citation type="submission" date="2013-02" db="EMBL/GenBank/DDBJ databases">
        <title>The Genome Sequence of Acinetobacter guillouiae NIPH 991.</title>
        <authorList>
            <consortium name="The Broad Institute Genome Sequencing Platform"/>
            <consortium name="The Broad Institute Genome Sequencing Center for Infectious Disease"/>
            <person name="Cerqueira G."/>
            <person name="Feldgarden M."/>
            <person name="Courvalin P."/>
            <person name="Perichon B."/>
            <person name="Grillot-Courvalin C."/>
            <person name="Clermont D."/>
            <person name="Rocha E."/>
            <person name="Yoon E.-J."/>
            <person name="Nemec A."/>
            <person name="Walker B."/>
            <person name="Young S.K."/>
            <person name="Zeng Q."/>
            <person name="Gargeya S."/>
            <person name="Fitzgerald M."/>
            <person name="Haas B."/>
            <person name="Abouelleil A."/>
            <person name="Alvarado L."/>
            <person name="Arachchi H.M."/>
            <person name="Berlin A.M."/>
            <person name="Chapman S.B."/>
            <person name="Dewar J."/>
            <person name="Goldberg J."/>
            <person name="Griggs A."/>
            <person name="Gujja S."/>
            <person name="Hansen M."/>
            <person name="Howarth C."/>
            <person name="Imamovic A."/>
            <person name="Larimer J."/>
            <person name="McCowan C."/>
            <person name="Murphy C."/>
            <person name="Neiman D."/>
            <person name="Pearson M."/>
            <person name="Priest M."/>
            <person name="Roberts A."/>
            <person name="Saif S."/>
            <person name="Shea T."/>
            <person name="Sisk P."/>
            <person name="Sykes S."/>
            <person name="Wortman J."/>
            <person name="Nusbaum C."/>
            <person name="Birren B."/>
        </authorList>
    </citation>
    <scope>NUCLEOTIDE SEQUENCE [LARGE SCALE GENOMIC DNA]</scope>
    <source>
        <strain evidence="4 5">NIPH 991</strain>
    </source>
</reference>
<evidence type="ECO:0000313" key="4">
    <source>
        <dbReference type="EMBL" id="ENV18271.1"/>
    </source>
</evidence>
<organism evidence="4 5">
    <name type="scientific">Acinetobacter guillouiae NIPH 991</name>
    <dbReference type="NCBI Taxonomy" id="1217656"/>
    <lineage>
        <taxon>Bacteria</taxon>
        <taxon>Pseudomonadati</taxon>
        <taxon>Pseudomonadota</taxon>
        <taxon>Gammaproteobacteria</taxon>
        <taxon>Moraxellales</taxon>
        <taxon>Moraxellaceae</taxon>
        <taxon>Acinetobacter</taxon>
    </lineage>
</organism>
<dbReference type="InterPro" id="IPR050879">
    <property type="entry name" value="Acyltransferase_3"/>
</dbReference>
<dbReference type="InterPro" id="IPR043968">
    <property type="entry name" value="SGNH"/>
</dbReference>
<feature type="transmembrane region" description="Helical" evidence="1">
    <location>
        <begin position="249"/>
        <end position="267"/>
    </location>
</feature>
<dbReference type="Pfam" id="PF01757">
    <property type="entry name" value="Acyl_transf_3"/>
    <property type="match status" value="1"/>
</dbReference>
<feature type="transmembrane region" description="Helical" evidence="1">
    <location>
        <begin position="288"/>
        <end position="306"/>
    </location>
</feature>
<feature type="transmembrane region" description="Helical" evidence="1">
    <location>
        <begin position="226"/>
        <end position="243"/>
    </location>
</feature>
<accession>N8X1Y0</accession>
<dbReference type="AlphaFoldDB" id="N8X1Y0"/>
<evidence type="ECO:0000256" key="1">
    <source>
        <dbReference type="SAM" id="Phobius"/>
    </source>
</evidence>
<feature type="transmembrane region" description="Helical" evidence="1">
    <location>
        <begin position="167"/>
        <end position="186"/>
    </location>
</feature>
<keyword evidence="1" id="KW-0812">Transmembrane</keyword>
<proteinExistence type="predicted"/>
<dbReference type="PANTHER" id="PTHR23028">
    <property type="entry name" value="ACETYLTRANSFERASE"/>
    <property type="match status" value="1"/>
</dbReference>
<sequence length="645" mass="75072">MQTKNFRDDINGLRAYAVILVVLFHFGVSGFSAGFLGVDVFFVISGYLMTKIIIENLERNSFSFINFYLARITRIFPALFFVVLAMTVCGWFFFIPEDFKLFAKDAKYSLSFLSNDLYYRQAGDYFAVSSHDKALLHTWSLSVEWQFYILFPILVYLYFKIIQNKKFLGIFLILLCISSLSFSIYISSKDSIYAFFKLSSRAWELLAGGLAYYYFRTYTPTQPIKYFFEIAGFSCIVLSLVLFGQDTIWPSYNALVPVVGTMLILIANQQNSIFTKFKLIQNIGSASYSIYLWHWPVAFLLGYFFFEKNFVNISLAILISFILGWLSYKYIESSRKYLVNIKVYYCYLLFFILLISASMLYSYINKDGVKSRADSLYLKHNEKLEMPKVSNGWCFYNIKDDHSLKVGQKGLECHIGSKQADAQPVLLFGDSFAGHNIPFWHYLGKELNLNIHAITTNWCYPSIDKQFTGDKNSTAYQQCMLNRDYLKNNINQYNVLIFAGRWSDIVQQHQEQSFENLLKLANQSHKKVIVMSEPYAFDANISLLYKRSLWLHRNFNLNNYFDNVKAKQQRIALQHITDMTQRYPNTLLLTQADLFKPNHMAKESIPYSLDGRHLSVFGSLSSEEYFTQQTKYKVLKQFLSSSDRP</sequence>
<dbReference type="eggNOG" id="COG1835">
    <property type="taxonomic scope" value="Bacteria"/>
</dbReference>
<feature type="transmembrane region" description="Helical" evidence="1">
    <location>
        <begin position="145"/>
        <end position="162"/>
    </location>
</feature>
<feature type="transmembrane region" description="Helical" evidence="1">
    <location>
        <begin position="34"/>
        <end position="54"/>
    </location>
</feature>
<evidence type="ECO:0000313" key="5">
    <source>
        <dbReference type="Proteomes" id="UP000013148"/>
    </source>
</evidence>
<dbReference type="GO" id="GO:0016747">
    <property type="term" value="F:acyltransferase activity, transferring groups other than amino-acyl groups"/>
    <property type="evidence" value="ECO:0007669"/>
    <property type="project" value="InterPro"/>
</dbReference>
<evidence type="ECO:0008006" key="6">
    <source>
        <dbReference type="Google" id="ProtNLM"/>
    </source>
</evidence>
<feature type="transmembrane region" description="Helical" evidence="1">
    <location>
        <begin position="12"/>
        <end position="28"/>
    </location>
</feature>
<feature type="transmembrane region" description="Helical" evidence="1">
    <location>
        <begin position="312"/>
        <end position="331"/>
    </location>
</feature>
<dbReference type="GO" id="GO:0016020">
    <property type="term" value="C:membrane"/>
    <property type="evidence" value="ECO:0007669"/>
    <property type="project" value="TreeGrafter"/>
</dbReference>
<dbReference type="RefSeq" id="WP_004819059.1">
    <property type="nucleotide sequence ID" value="NZ_KB849456.1"/>
</dbReference>
<dbReference type="Proteomes" id="UP000013148">
    <property type="component" value="Unassembled WGS sequence"/>
</dbReference>
<gene>
    <name evidence="4" type="ORF">F964_01596</name>
</gene>
<keyword evidence="5" id="KW-1185">Reference proteome</keyword>
<feature type="transmembrane region" description="Helical" evidence="1">
    <location>
        <begin position="75"/>
        <end position="95"/>
    </location>
</feature>
<dbReference type="Pfam" id="PF19040">
    <property type="entry name" value="SGNH"/>
    <property type="match status" value="1"/>
</dbReference>
<dbReference type="PATRIC" id="fig|1217656.3.peg.1557"/>
<dbReference type="HOGENOM" id="CLU_005679_10_2_6"/>
<feature type="domain" description="Acyltransferase 3" evidence="2">
    <location>
        <begin position="9"/>
        <end position="328"/>
    </location>
</feature>
<dbReference type="InterPro" id="IPR002656">
    <property type="entry name" value="Acyl_transf_3_dom"/>
</dbReference>
<dbReference type="EMBL" id="APPJ01000009">
    <property type="protein sequence ID" value="ENV18271.1"/>
    <property type="molecule type" value="Genomic_DNA"/>
</dbReference>
<keyword evidence="1" id="KW-0472">Membrane</keyword>
<name>N8X1Y0_ACIGI</name>
<protein>
    <recommendedName>
        <fullName evidence="6">Acyltransferase 3 domain-containing protein</fullName>
    </recommendedName>
</protein>